<dbReference type="Proteomes" id="UP000229600">
    <property type="component" value="Unassembled WGS sequence"/>
</dbReference>
<proteinExistence type="predicted"/>
<reference evidence="2 3" key="1">
    <citation type="submission" date="2017-09" db="EMBL/GenBank/DDBJ databases">
        <title>Depth-based differentiation of microbial function through sediment-hosted aquifers and enrichment of novel symbionts in the deep terrestrial subsurface.</title>
        <authorList>
            <person name="Probst A.J."/>
            <person name="Ladd B."/>
            <person name="Jarett J.K."/>
            <person name="Geller-Mcgrath D.E."/>
            <person name="Sieber C.M."/>
            <person name="Emerson J.B."/>
            <person name="Anantharaman K."/>
            <person name="Thomas B.C."/>
            <person name="Malmstrom R."/>
            <person name="Stieglmeier M."/>
            <person name="Klingl A."/>
            <person name="Woyke T."/>
            <person name="Ryan C.M."/>
            <person name="Banfield J.F."/>
        </authorList>
    </citation>
    <scope>NUCLEOTIDE SEQUENCE [LARGE SCALE GENOMIC DNA]</scope>
    <source>
        <strain evidence="2">CG11_big_fil_rev_8_21_14_0_20_39_34</strain>
    </source>
</reference>
<keyword evidence="1" id="KW-1133">Transmembrane helix</keyword>
<keyword evidence="1" id="KW-0472">Membrane</keyword>
<feature type="transmembrane region" description="Helical" evidence="1">
    <location>
        <begin position="61"/>
        <end position="80"/>
    </location>
</feature>
<sequence>MIEQKISELEKNIIELQERNKRVEADKAWEVSTFRKGSIIGITYGVAVVVMFSLHINKPHINAIIPTVGFFLSTLTLPFLKKWWIKNHQ</sequence>
<feature type="transmembrane region" description="Helical" evidence="1">
    <location>
        <begin position="37"/>
        <end position="55"/>
    </location>
</feature>
<evidence type="ECO:0000313" key="3">
    <source>
        <dbReference type="Proteomes" id="UP000229600"/>
    </source>
</evidence>
<accession>A0A2H0N481</accession>
<dbReference type="EMBL" id="PCWN01000009">
    <property type="protein sequence ID" value="PIR03700.1"/>
    <property type="molecule type" value="Genomic_DNA"/>
</dbReference>
<evidence type="ECO:0000313" key="2">
    <source>
        <dbReference type="EMBL" id="PIR03700.1"/>
    </source>
</evidence>
<gene>
    <name evidence="2" type="ORF">COV59_04485</name>
</gene>
<protein>
    <submittedName>
        <fullName evidence="2">Uncharacterized protein</fullName>
    </submittedName>
</protein>
<name>A0A2H0N481_9BACT</name>
<evidence type="ECO:0000256" key="1">
    <source>
        <dbReference type="SAM" id="Phobius"/>
    </source>
</evidence>
<dbReference type="AlphaFoldDB" id="A0A2H0N481"/>
<organism evidence="2 3">
    <name type="scientific">Candidatus Magasanikbacteria bacterium CG11_big_fil_rev_8_21_14_0_20_39_34</name>
    <dbReference type="NCBI Taxonomy" id="1974653"/>
    <lineage>
        <taxon>Bacteria</taxon>
        <taxon>Candidatus Magasanikiibacteriota</taxon>
    </lineage>
</organism>
<comment type="caution">
    <text evidence="2">The sequence shown here is derived from an EMBL/GenBank/DDBJ whole genome shotgun (WGS) entry which is preliminary data.</text>
</comment>
<keyword evidence="1" id="KW-0812">Transmembrane</keyword>